<protein>
    <submittedName>
        <fullName evidence="3">Uncharacterized protein</fullName>
    </submittedName>
</protein>
<comment type="caution">
    <text evidence="3">The sequence shown here is derived from an EMBL/GenBank/DDBJ whole genome shotgun (WGS) entry which is preliminary data.</text>
</comment>
<keyword evidence="2" id="KW-0472">Membrane</keyword>
<keyword evidence="2" id="KW-1133">Transmembrane helix</keyword>
<evidence type="ECO:0000313" key="3">
    <source>
        <dbReference type="EMBL" id="GAA1982114.1"/>
    </source>
</evidence>
<evidence type="ECO:0000256" key="1">
    <source>
        <dbReference type="SAM" id="MobiDB-lite"/>
    </source>
</evidence>
<evidence type="ECO:0000313" key="4">
    <source>
        <dbReference type="Proteomes" id="UP001500013"/>
    </source>
</evidence>
<accession>A0ABN2S887</accession>
<keyword evidence="2" id="KW-0812">Transmembrane</keyword>
<evidence type="ECO:0000256" key="2">
    <source>
        <dbReference type="SAM" id="Phobius"/>
    </source>
</evidence>
<feature type="transmembrane region" description="Helical" evidence="2">
    <location>
        <begin position="86"/>
        <end position="107"/>
    </location>
</feature>
<organism evidence="3 4">
    <name type="scientific">Terrabacter lapilli</name>
    <dbReference type="NCBI Taxonomy" id="436231"/>
    <lineage>
        <taxon>Bacteria</taxon>
        <taxon>Bacillati</taxon>
        <taxon>Actinomycetota</taxon>
        <taxon>Actinomycetes</taxon>
        <taxon>Micrococcales</taxon>
        <taxon>Intrasporangiaceae</taxon>
        <taxon>Terrabacter</taxon>
    </lineage>
</organism>
<dbReference type="EMBL" id="BAAAPU010000007">
    <property type="protein sequence ID" value="GAA1982114.1"/>
    <property type="molecule type" value="Genomic_DNA"/>
</dbReference>
<feature type="transmembrane region" description="Helical" evidence="2">
    <location>
        <begin position="183"/>
        <end position="203"/>
    </location>
</feature>
<name>A0ABN2S887_9MICO</name>
<keyword evidence="4" id="KW-1185">Reference proteome</keyword>
<sequence length="312" mass="32623">MSPPDERSEPEDLGPTPEEPPPLLLHELPPVLKVLGQVVAPATLITALLIFFGWSHTTALFGWFGIDPTSLGFSSTDYLLTSQDGLFLPGVVITLLVLVATRVLALVRRSGPAAGAPAAWVAPAVAMVGALLTANGVLGLFRQAMFGNVPAVAPLCLVVGVTLLSIAGHLLRAPAPSYSRGVGIAELTALTLVIAMGLFWAAGDYSAAVGRQRAAELAASLHSRAQVVLYSDKLLGISAPGVRTVRCSGEPNAYRYRYSGLVLLLNSDSQYVFLPTGWTRRAGSAIAVPKSSQVRLDYRSAGAVEGTLPASC</sequence>
<dbReference type="RefSeq" id="WP_344062531.1">
    <property type="nucleotide sequence ID" value="NZ_BAAAPU010000007.1"/>
</dbReference>
<proteinExistence type="predicted"/>
<feature type="transmembrane region" description="Helical" evidence="2">
    <location>
        <begin position="152"/>
        <end position="171"/>
    </location>
</feature>
<dbReference type="Proteomes" id="UP001500013">
    <property type="component" value="Unassembled WGS sequence"/>
</dbReference>
<gene>
    <name evidence="3" type="ORF">GCM10009817_24220</name>
</gene>
<feature type="transmembrane region" description="Helical" evidence="2">
    <location>
        <begin position="119"/>
        <end position="140"/>
    </location>
</feature>
<reference evidence="3 4" key="1">
    <citation type="journal article" date="2019" name="Int. J. Syst. Evol. Microbiol.">
        <title>The Global Catalogue of Microorganisms (GCM) 10K type strain sequencing project: providing services to taxonomists for standard genome sequencing and annotation.</title>
        <authorList>
            <consortium name="The Broad Institute Genomics Platform"/>
            <consortium name="The Broad Institute Genome Sequencing Center for Infectious Disease"/>
            <person name="Wu L."/>
            <person name="Ma J."/>
        </authorList>
    </citation>
    <scope>NUCLEOTIDE SEQUENCE [LARGE SCALE GENOMIC DNA]</scope>
    <source>
        <strain evidence="3 4">JCM 15628</strain>
    </source>
</reference>
<feature type="region of interest" description="Disordered" evidence="1">
    <location>
        <begin position="1"/>
        <end position="21"/>
    </location>
</feature>
<feature type="transmembrane region" description="Helical" evidence="2">
    <location>
        <begin position="42"/>
        <end position="66"/>
    </location>
</feature>